<dbReference type="GO" id="GO:0046656">
    <property type="term" value="P:folic acid biosynthetic process"/>
    <property type="evidence" value="ECO:0007669"/>
    <property type="project" value="UniProtKB-KW"/>
</dbReference>
<evidence type="ECO:0000256" key="6">
    <source>
        <dbReference type="ARBA" id="ARBA00022741"/>
    </source>
</evidence>
<keyword evidence="9" id="KW-0289">Folate biosynthesis</keyword>
<dbReference type="EC" id="2.7.6.3" evidence="3"/>
<dbReference type="Gene3D" id="3.30.70.560">
    <property type="entry name" value="7,8-Dihydro-6-hydroxymethylpterin-pyrophosphokinase HPPK"/>
    <property type="match status" value="1"/>
</dbReference>
<evidence type="ECO:0000259" key="13">
    <source>
        <dbReference type="PROSITE" id="PS00794"/>
    </source>
</evidence>
<protein>
    <recommendedName>
        <fullName evidence="4">2-amino-4-hydroxy-6-hydroxymethyldihydropteridine pyrophosphokinase</fullName>
        <ecNumber evidence="3">2.7.6.3</ecNumber>
    </recommendedName>
    <alternativeName>
        <fullName evidence="11">6-hydroxymethyl-7,8-dihydropterin pyrophosphokinase</fullName>
    </alternativeName>
    <alternativeName>
        <fullName evidence="12">7,8-dihydro-6-hydroxymethylpterin-pyrophosphokinase</fullName>
    </alternativeName>
</protein>
<proteinExistence type="inferred from homology"/>
<evidence type="ECO:0000256" key="1">
    <source>
        <dbReference type="ARBA" id="ARBA00005051"/>
    </source>
</evidence>
<reference evidence="15" key="1">
    <citation type="submission" date="2008-03" db="EMBL/GenBank/DDBJ databases">
        <title>Complete sequence of chromosome of Beijerinckia indica subsp. indica ATCC 9039.</title>
        <authorList>
            <consortium name="US DOE Joint Genome Institute"/>
            <person name="Copeland A."/>
            <person name="Lucas S."/>
            <person name="Lapidus A."/>
            <person name="Glavina del Rio T."/>
            <person name="Dalin E."/>
            <person name="Tice H."/>
            <person name="Bruce D."/>
            <person name="Goodwin L."/>
            <person name="Pitluck S."/>
            <person name="LaButti K."/>
            <person name="Schmutz J."/>
            <person name="Larimer F."/>
            <person name="Land M."/>
            <person name="Hauser L."/>
            <person name="Kyrpides N."/>
            <person name="Mikhailova N."/>
            <person name="Dunfield P.F."/>
            <person name="Dedysh S.N."/>
            <person name="Liesack W."/>
            <person name="Saw J.H."/>
            <person name="Alam M."/>
            <person name="Chen Y."/>
            <person name="Murrell J.C."/>
            <person name="Richardson P."/>
        </authorList>
    </citation>
    <scope>NUCLEOTIDE SEQUENCE [LARGE SCALE GENOMIC DNA]</scope>
    <source>
        <strain evidence="15">ATCC 9039 / DSM 1715 / NCIMB 8712</strain>
    </source>
</reference>
<name>B2IBT2_BEII9</name>
<dbReference type="InterPro" id="IPR035907">
    <property type="entry name" value="Hppk_sf"/>
</dbReference>
<evidence type="ECO:0000256" key="8">
    <source>
        <dbReference type="ARBA" id="ARBA00022840"/>
    </source>
</evidence>
<evidence type="ECO:0000256" key="4">
    <source>
        <dbReference type="ARBA" id="ARBA00016218"/>
    </source>
</evidence>
<dbReference type="HOGENOM" id="CLU_097916_0_0_5"/>
<dbReference type="Pfam" id="PF01288">
    <property type="entry name" value="HPPK"/>
    <property type="match status" value="1"/>
</dbReference>
<keyword evidence="15" id="KW-1185">Reference proteome</keyword>
<accession>B2IBT2</accession>
<dbReference type="eggNOG" id="COG0801">
    <property type="taxonomic scope" value="Bacteria"/>
</dbReference>
<dbReference type="RefSeq" id="WP_012383162.1">
    <property type="nucleotide sequence ID" value="NC_010581.1"/>
</dbReference>
<dbReference type="NCBIfam" id="TIGR01498">
    <property type="entry name" value="folK"/>
    <property type="match status" value="1"/>
</dbReference>
<evidence type="ECO:0000313" key="15">
    <source>
        <dbReference type="Proteomes" id="UP000001695"/>
    </source>
</evidence>
<dbReference type="GO" id="GO:0016301">
    <property type="term" value="F:kinase activity"/>
    <property type="evidence" value="ECO:0007669"/>
    <property type="project" value="UniProtKB-KW"/>
</dbReference>
<keyword evidence="7 14" id="KW-0418">Kinase</keyword>
<dbReference type="GO" id="GO:0046654">
    <property type="term" value="P:tetrahydrofolate biosynthetic process"/>
    <property type="evidence" value="ECO:0007669"/>
    <property type="project" value="UniProtKB-UniPathway"/>
</dbReference>
<dbReference type="KEGG" id="bid:Bind_0146"/>
<evidence type="ECO:0000256" key="2">
    <source>
        <dbReference type="ARBA" id="ARBA00005810"/>
    </source>
</evidence>
<keyword evidence="6" id="KW-0547">Nucleotide-binding</keyword>
<reference evidence="14 15" key="2">
    <citation type="journal article" date="2010" name="J. Bacteriol.">
        <title>Complete genome sequence of Beijerinckia indica subsp. indica.</title>
        <authorList>
            <person name="Tamas I."/>
            <person name="Dedysh S.N."/>
            <person name="Liesack W."/>
            <person name="Stott M.B."/>
            <person name="Alam M."/>
            <person name="Murrell J.C."/>
            <person name="Dunfield P.F."/>
        </authorList>
    </citation>
    <scope>NUCLEOTIDE SEQUENCE [LARGE SCALE GENOMIC DNA]</scope>
    <source>
        <strain evidence="15">ATCC 9039 / DSM 1715 / NCIMB 8712</strain>
    </source>
</reference>
<dbReference type="AlphaFoldDB" id="B2IBT2"/>
<evidence type="ECO:0000313" key="14">
    <source>
        <dbReference type="EMBL" id="ACB93804.1"/>
    </source>
</evidence>
<dbReference type="CDD" id="cd00483">
    <property type="entry name" value="HPPK"/>
    <property type="match status" value="1"/>
</dbReference>
<comment type="function">
    <text evidence="10">Catalyzes the transfer of pyrophosphate from adenosine triphosphate (ATP) to 6-hydroxymethyl-7,8-dihydropterin, an enzymatic step in folate biosynthesis pathway.</text>
</comment>
<dbReference type="OrthoDB" id="9808041at2"/>
<evidence type="ECO:0000256" key="7">
    <source>
        <dbReference type="ARBA" id="ARBA00022777"/>
    </source>
</evidence>
<dbReference type="Proteomes" id="UP000001695">
    <property type="component" value="Chromosome"/>
</dbReference>
<evidence type="ECO:0000256" key="9">
    <source>
        <dbReference type="ARBA" id="ARBA00022909"/>
    </source>
</evidence>
<feature type="domain" description="7,8-dihydro-6-hydroxymethylpterin-pyrophosphokinase" evidence="13">
    <location>
        <begin position="92"/>
        <end position="103"/>
    </location>
</feature>
<dbReference type="GO" id="GO:0003848">
    <property type="term" value="F:2-amino-4-hydroxy-6-hydroxymethyldihydropteridine diphosphokinase activity"/>
    <property type="evidence" value="ECO:0007669"/>
    <property type="project" value="UniProtKB-EC"/>
</dbReference>
<organism evidence="14 15">
    <name type="scientific">Beijerinckia indica subsp. indica (strain ATCC 9039 / DSM 1715 / NCIMB 8712)</name>
    <dbReference type="NCBI Taxonomy" id="395963"/>
    <lineage>
        <taxon>Bacteria</taxon>
        <taxon>Pseudomonadati</taxon>
        <taxon>Pseudomonadota</taxon>
        <taxon>Alphaproteobacteria</taxon>
        <taxon>Hyphomicrobiales</taxon>
        <taxon>Beijerinckiaceae</taxon>
        <taxon>Beijerinckia</taxon>
    </lineage>
</organism>
<dbReference type="EMBL" id="CP001016">
    <property type="protein sequence ID" value="ACB93804.1"/>
    <property type="molecule type" value="Genomic_DNA"/>
</dbReference>
<keyword evidence="8" id="KW-0067">ATP-binding</keyword>
<dbReference type="SUPFAM" id="SSF55083">
    <property type="entry name" value="6-hydroxymethyl-7,8-dihydropterin pyrophosphokinase, HPPK"/>
    <property type="match status" value="1"/>
</dbReference>
<evidence type="ECO:0000256" key="3">
    <source>
        <dbReference type="ARBA" id="ARBA00013253"/>
    </source>
</evidence>
<dbReference type="PANTHER" id="PTHR43071:SF1">
    <property type="entry name" value="2-AMINO-4-HYDROXY-6-HYDROXYMETHYLDIHYDROPTERIDINE PYROPHOSPHOKINASE"/>
    <property type="match status" value="1"/>
</dbReference>
<dbReference type="GO" id="GO:0005524">
    <property type="term" value="F:ATP binding"/>
    <property type="evidence" value="ECO:0007669"/>
    <property type="project" value="UniProtKB-KW"/>
</dbReference>
<dbReference type="InterPro" id="IPR000550">
    <property type="entry name" value="Hppk"/>
</dbReference>
<evidence type="ECO:0000256" key="10">
    <source>
        <dbReference type="ARBA" id="ARBA00029409"/>
    </source>
</evidence>
<comment type="similarity">
    <text evidence="2">Belongs to the HPPK family.</text>
</comment>
<keyword evidence="5 14" id="KW-0808">Transferase</keyword>
<evidence type="ECO:0000256" key="11">
    <source>
        <dbReference type="ARBA" id="ARBA00029766"/>
    </source>
</evidence>
<comment type="pathway">
    <text evidence="1">Cofactor biosynthesis; tetrahydrofolate biosynthesis; 2-amino-4-hydroxy-6-hydroxymethyl-7,8-dihydropteridine diphosphate from 7,8-dihydroneopterin triphosphate: step 4/4.</text>
</comment>
<evidence type="ECO:0000256" key="5">
    <source>
        <dbReference type="ARBA" id="ARBA00022679"/>
    </source>
</evidence>
<sequence>MPDKAVPIGLGFGSNIGDRPGNIRRAIDLLMERGVARITKISSLYRTAPWGYREQEDFANACALATTRLAPHALLAALKDIEKTIGRQETIRWGPRVIDIDILFYDDEWLDDPDLILPHKELFNRPFVLLPLAEIAPDLCLRGRGIGEAAAAADPSGITLWEKKEPIETHPS</sequence>
<evidence type="ECO:0000256" key="12">
    <source>
        <dbReference type="ARBA" id="ARBA00033413"/>
    </source>
</evidence>
<gene>
    <name evidence="14" type="ordered locus">Bind_0146</name>
</gene>
<dbReference type="PROSITE" id="PS00794">
    <property type="entry name" value="HPPK"/>
    <property type="match status" value="1"/>
</dbReference>
<dbReference type="PANTHER" id="PTHR43071">
    <property type="entry name" value="2-AMINO-4-HYDROXY-6-HYDROXYMETHYLDIHYDROPTERIDINE PYROPHOSPHOKINASE"/>
    <property type="match status" value="1"/>
</dbReference>
<dbReference type="UniPathway" id="UPA00077">
    <property type="reaction ID" value="UER00155"/>
</dbReference>
<dbReference type="STRING" id="395963.Bind_0146"/>